<dbReference type="InterPro" id="IPR029058">
    <property type="entry name" value="AB_hydrolase_fold"/>
</dbReference>
<sequence length="290" mass="32890">MGIHVLKWRNFMPTIELQGKTCFYQDWGKGYPLLLGHSFLWDSAMWQPQIEELSKNFRCIVPDLWSHGQSDPLNASLTSIEVLADNYWELMQALKISEFAIIGLSVGGMWGTVLTLKHSKAVKALVLMDTFVGKEPAPTQQKYFGLLDFLEKEKAFTPALLTQIVPLFFSPVTLSQNPTLVEKFHQKLSMIPPETIDGIVTLGRAIFSRPCLLEQLENIQVPTLVVVGQDDIPRPPQEAWEMIERFPNSSLKIVPEAGHICNLEKPVEVTSYLSDFLKQHLPVLERLIHL</sequence>
<keyword evidence="3" id="KW-1185">Reference proteome</keyword>
<dbReference type="SUPFAM" id="SSF53474">
    <property type="entry name" value="alpha/beta-Hydrolases"/>
    <property type="match status" value="1"/>
</dbReference>
<dbReference type="eggNOG" id="COG0596">
    <property type="taxonomic scope" value="Bacteria"/>
</dbReference>
<dbReference type="HOGENOM" id="CLU_020336_50_1_0"/>
<dbReference type="AlphaFoldDB" id="F8L7C6"/>
<dbReference type="EC" id="3.1.1.24" evidence="2"/>
<gene>
    <name evidence="2" type="ordered locus">SNE_A07750</name>
</gene>
<dbReference type="EMBL" id="FR872582">
    <property type="protein sequence ID" value="CCB88652.1"/>
    <property type="molecule type" value="Genomic_DNA"/>
</dbReference>
<evidence type="ECO:0000313" key="3">
    <source>
        <dbReference type="Proteomes" id="UP000000496"/>
    </source>
</evidence>
<dbReference type="PRINTS" id="PR00111">
    <property type="entry name" value="ABHYDROLASE"/>
</dbReference>
<keyword evidence="2" id="KW-0378">Hydrolase</keyword>
<dbReference type="Gene3D" id="3.40.50.1820">
    <property type="entry name" value="alpha/beta hydrolase"/>
    <property type="match status" value="1"/>
</dbReference>
<dbReference type="InterPro" id="IPR050266">
    <property type="entry name" value="AB_hydrolase_sf"/>
</dbReference>
<reference evidence="2 3" key="2">
    <citation type="journal article" date="2011" name="Mol. Biol. Evol.">
        <title>Unity in variety--the pan-genome of the Chlamydiae.</title>
        <authorList>
            <person name="Collingro A."/>
            <person name="Tischler P."/>
            <person name="Weinmaier T."/>
            <person name="Penz T."/>
            <person name="Heinz E."/>
            <person name="Brunham R.C."/>
            <person name="Read T.D."/>
            <person name="Bavoil P.M."/>
            <person name="Sachse K."/>
            <person name="Kahane S."/>
            <person name="Friedman M.G."/>
            <person name="Rattei T."/>
            <person name="Myers G.S."/>
            <person name="Horn M."/>
        </authorList>
    </citation>
    <scope>NUCLEOTIDE SEQUENCE [LARGE SCALE GENOMIC DNA]</scope>
    <source>
        <strain evidence="3">ATCC VR-1471 / Z</strain>
    </source>
</reference>
<dbReference type="InterPro" id="IPR000073">
    <property type="entry name" value="AB_hydrolase_1"/>
</dbReference>
<dbReference type="Proteomes" id="UP000000496">
    <property type="component" value="Chromosome gsn.131"/>
</dbReference>
<reference key="1">
    <citation type="journal article" date="2011" name="Mol. Biol. Evol.">
        <title>Unity in variety -- the pan-genome of the Chlamydiae.</title>
        <authorList>
            <person name="Collingro A."/>
            <person name="Tischler P."/>
            <person name="Weinmaier T."/>
            <person name="Penz T."/>
            <person name="Heinz E."/>
            <person name="Brunham R.C."/>
            <person name="Read T.D."/>
            <person name="Bavoil P.M."/>
            <person name="Sachse K."/>
            <person name="Kahane S."/>
            <person name="Friedman M.G."/>
            <person name="Rattei T."/>
            <person name="Myers G.S.A."/>
            <person name="Horn M."/>
        </authorList>
    </citation>
    <scope>NUCLEOTIDE SEQUENCE</scope>
    <source>
        <strain>Z</strain>
    </source>
</reference>
<dbReference type="GO" id="GO:0047570">
    <property type="term" value="F:3-oxoadipate enol-lactonase activity"/>
    <property type="evidence" value="ECO:0007669"/>
    <property type="project" value="UniProtKB-EC"/>
</dbReference>
<protein>
    <submittedName>
        <fullName evidence="2">Beta-ketoadipate enol-lactone hydrolase</fullName>
        <ecNumber evidence="2">3.1.1.24</ecNumber>
    </submittedName>
</protein>
<evidence type="ECO:0000259" key="1">
    <source>
        <dbReference type="Pfam" id="PF00561"/>
    </source>
</evidence>
<dbReference type="PANTHER" id="PTHR43798">
    <property type="entry name" value="MONOACYLGLYCEROL LIPASE"/>
    <property type="match status" value="1"/>
</dbReference>
<dbReference type="InterPro" id="IPR000639">
    <property type="entry name" value="Epox_hydrolase-like"/>
</dbReference>
<dbReference type="PRINTS" id="PR00412">
    <property type="entry name" value="EPOXHYDRLASE"/>
</dbReference>
<feature type="domain" description="AB hydrolase-1" evidence="1">
    <location>
        <begin position="31"/>
        <end position="266"/>
    </location>
</feature>
<dbReference type="KEGG" id="sng:SNE_A07750"/>
<organism evidence="2 3">
    <name type="scientific">Simkania negevensis (strain ATCC VR-1471 / DSM 27360 / Z)</name>
    <dbReference type="NCBI Taxonomy" id="331113"/>
    <lineage>
        <taxon>Bacteria</taxon>
        <taxon>Pseudomonadati</taxon>
        <taxon>Chlamydiota</taxon>
        <taxon>Chlamydiia</taxon>
        <taxon>Parachlamydiales</taxon>
        <taxon>Simkaniaceae</taxon>
        <taxon>Simkania</taxon>
    </lineage>
</organism>
<accession>F8L7C6</accession>
<dbReference type="Pfam" id="PF00561">
    <property type="entry name" value="Abhydrolase_1"/>
    <property type="match status" value="1"/>
</dbReference>
<name>F8L7C6_SIMNZ</name>
<evidence type="ECO:0000313" key="2">
    <source>
        <dbReference type="EMBL" id="CCB88652.1"/>
    </source>
</evidence>
<dbReference type="STRING" id="331113.SNE_A07750"/>
<proteinExistence type="predicted"/>
<dbReference type="PANTHER" id="PTHR43798:SF29">
    <property type="entry name" value="AB HYDROLASE-1 DOMAIN-CONTAINING PROTEIN"/>
    <property type="match status" value="1"/>
</dbReference>